<evidence type="ECO:0000313" key="2">
    <source>
        <dbReference type="EMBL" id="CAD8066027.1"/>
    </source>
</evidence>
<organism evidence="2 3">
    <name type="scientific">Paramecium sonneborni</name>
    <dbReference type="NCBI Taxonomy" id="65129"/>
    <lineage>
        <taxon>Eukaryota</taxon>
        <taxon>Sar</taxon>
        <taxon>Alveolata</taxon>
        <taxon>Ciliophora</taxon>
        <taxon>Intramacronucleata</taxon>
        <taxon>Oligohymenophorea</taxon>
        <taxon>Peniculida</taxon>
        <taxon>Parameciidae</taxon>
        <taxon>Paramecium</taxon>
    </lineage>
</organism>
<proteinExistence type="predicted"/>
<name>A0A8S1LEJ6_9CILI</name>
<feature type="coiled-coil region" evidence="1">
    <location>
        <begin position="1"/>
        <end position="28"/>
    </location>
</feature>
<protein>
    <submittedName>
        <fullName evidence="2">Uncharacterized protein</fullName>
    </submittedName>
</protein>
<reference evidence="2" key="1">
    <citation type="submission" date="2021-01" db="EMBL/GenBank/DDBJ databases">
        <authorList>
            <consortium name="Genoscope - CEA"/>
            <person name="William W."/>
        </authorList>
    </citation>
    <scope>NUCLEOTIDE SEQUENCE</scope>
</reference>
<comment type="caution">
    <text evidence="2">The sequence shown here is derived from an EMBL/GenBank/DDBJ whole genome shotgun (WGS) entry which is preliminary data.</text>
</comment>
<sequence>MNKLLKSSNQLIQNLEKLDKESKDLLNQIYQELNIIKDINLILIQQKHLNLDSLSQNCYLQ</sequence>
<dbReference type="AlphaFoldDB" id="A0A8S1LEJ6"/>
<keyword evidence="3" id="KW-1185">Reference proteome</keyword>
<dbReference type="Proteomes" id="UP000692954">
    <property type="component" value="Unassembled WGS sequence"/>
</dbReference>
<gene>
    <name evidence="2" type="ORF">PSON_ATCC_30995.1.T0210091</name>
</gene>
<keyword evidence="1" id="KW-0175">Coiled coil</keyword>
<evidence type="ECO:0000256" key="1">
    <source>
        <dbReference type="SAM" id="Coils"/>
    </source>
</evidence>
<dbReference type="EMBL" id="CAJJDN010000021">
    <property type="protein sequence ID" value="CAD8066027.1"/>
    <property type="molecule type" value="Genomic_DNA"/>
</dbReference>
<accession>A0A8S1LEJ6</accession>
<evidence type="ECO:0000313" key="3">
    <source>
        <dbReference type="Proteomes" id="UP000692954"/>
    </source>
</evidence>